<evidence type="ECO:0000256" key="2">
    <source>
        <dbReference type="ARBA" id="ARBA00023029"/>
    </source>
</evidence>
<evidence type="ECO:0000313" key="6">
    <source>
        <dbReference type="EMBL" id="KAF9529345.1"/>
    </source>
</evidence>
<dbReference type="FunFam" id="1.10.10.41:FF:000001">
    <property type="entry name" value="DNA topoisomerase I"/>
    <property type="match status" value="1"/>
</dbReference>
<name>A0A9P6EI56_9AGAR</name>
<dbReference type="PANTHER" id="PTHR10290">
    <property type="entry name" value="DNA TOPOISOMERASE I"/>
    <property type="match status" value="1"/>
</dbReference>
<dbReference type="Gene3D" id="1.10.10.41">
    <property type="entry name" value="Yeast DNA topoisomerase - domain 1"/>
    <property type="match status" value="1"/>
</dbReference>
<protein>
    <submittedName>
        <fullName evidence="6">DNA topoisomerase I</fullName>
    </submittedName>
</protein>
<evidence type="ECO:0000256" key="3">
    <source>
        <dbReference type="ARBA" id="ARBA00023125"/>
    </source>
</evidence>
<organism evidence="6 7">
    <name type="scientific">Crepidotus variabilis</name>
    <dbReference type="NCBI Taxonomy" id="179855"/>
    <lineage>
        <taxon>Eukaryota</taxon>
        <taxon>Fungi</taxon>
        <taxon>Dikarya</taxon>
        <taxon>Basidiomycota</taxon>
        <taxon>Agaricomycotina</taxon>
        <taxon>Agaricomycetes</taxon>
        <taxon>Agaricomycetidae</taxon>
        <taxon>Agaricales</taxon>
        <taxon>Agaricineae</taxon>
        <taxon>Crepidotaceae</taxon>
        <taxon>Crepidotus</taxon>
    </lineage>
</organism>
<dbReference type="GO" id="GO:0006260">
    <property type="term" value="P:DNA replication"/>
    <property type="evidence" value="ECO:0007669"/>
    <property type="project" value="TreeGrafter"/>
</dbReference>
<dbReference type="GO" id="GO:0003917">
    <property type="term" value="F:DNA topoisomerase type I (single strand cut, ATP-independent) activity"/>
    <property type="evidence" value="ECO:0007669"/>
    <property type="project" value="InterPro"/>
</dbReference>
<dbReference type="GO" id="GO:0006265">
    <property type="term" value="P:DNA topological change"/>
    <property type="evidence" value="ECO:0007669"/>
    <property type="project" value="InterPro"/>
</dbReference>
<accession>A0A9P6EI56</accession>
<comment type="similarity">
    <text evidence="1">Belongs to the type IB topoisomerase family.</text>
</comment>
<feature type="domain" description="DNA topoisomerase I DNA binding eukaryotic-type" evidence="5">
    <location>
        <begin position="21"/>
        <end position="237"/>
    </location>
</feature>
<dbReference type="GO" id="GO:0003677">
    <property type="term" value="F:DNA binding"/>
    <property type="evidence" value="ECO:0007669"/>
    <property type="project" value="UniProtKB-KW"/>
</dbReference>
<dbReference type="InterPro" id="IPR008336">
    <property type="entry name" value="TopoI_DNA-bd_euk"/>
</dbReference>
<dbReference type="InterPro" id="IPR013030">
    <property type="entry name" value="DNA_topo_DNA_db_N_dom2"/>
</dbReference>
<comment type="caution">
    <text evidence="6">The sequence shown here is derived from an EMBL/GenBank/DDBJ whole genome shotgun (WGS) entry which is preliminary data.</text>
</comment>
<evidence type="ECO:0000259" key="5">
    <source>
        <dbReference type="Pfam" id="PF02919"/>
    </source>
</evidence>
<keyword evidence="2" id="KW-0799">Topoisomerase</keyword>
<dbReference type="AlphaFoldDB" id="A0A9P6EI56"/>
<dbReference type="Gene3D" id="2.170.11.10">
    <property type="entry name" value="DNA Topoisomerase I, domain 2"/>
    <property type="match status" value="1"/>
</dbReference>
<dbReference type="Proteomes" id="UP000807306">
    <property type="component" value="Unassembled WGS sequence"/>
</dbReference>
<dbReference type="InterPro" id="IPR051062">
    <property type="entry name" value="Topoisomerase_IB"/>
</dbReference>
<sequence length="241" mass="27119">MSTSVAFVSRSDNEQGMPNSKWLTLEHNGVLFPPPYEPLPDDVKMKYDGKAVDLPPEAEEVAGFYAAILELVLARDNTFKENFFQDWLTLMKRYPPRDGTIITSFDLCDFRPMFEHFEAEKAKKLMVTSDEKKGAKTAKDRMEAKYIACSVDGSKGEVGNFRIEPPGLFRGRSDHPKKGSLKFRIGPEDITLNIGEGAPIPIPNIPGNWKAVTHDHTVTWIAQWTENVNGYNKYAFLTNSG</sequence>
<dbReference type="InterPro" id="IPR013034">
    <property type="entry name" value="DNA_topo_DNA_db_N_dom1"/>
</dbReference>
<evidence type="ECO:0000256" key="1">
    <source>
        <dbReference type="ARBA" id="ARBA00006645"/>
    </source>
</evidence>
<dbReference type="InterPro" id="IPR036202">
    <property type="entry name" value="TopoI_DNA-bd_euk_N_sf"/>
</dbReference>
<dbReference type="SUPFAM" id="SSF56741">
    <property type="entry name" value="Eukaryotic DNA topoisomerase I, N-terminal DNA-binding fragment"/>
    <property type="match status" value="1"/>
</dbReference>
<keyword evidence="4" id="KW-0413">Isomerase</keyword>
<dbReference type="GO" id="GO:0005730">
    <property type="term" value="C:nucleolus"/>
    <property type="evidence" value="ECO:0007669"/>
    <property type="project" value="TreeGrafter"/>
</dbReference>
<dbReference type="GO" id="GO:0007059">
    <property type="term" value="P:chromosome segregation"/>
    <property type="evidence" value="ECO:0007669"/>
    <property type="project" value="TreeGrafter"/>
</dbReference>
<dbReference type="PANTHER" id="PTHR10290:SF3">
    <property type="entry name" value="DNA TOPOISOMERASE 1"/>
    <property type="match status" value="1"/>
</dbReference>
<evidence type="ECO:0000313" key="7">
    <source>
        <dbReference type="Proteomes" id="UP000807306"/>
    </source>
</evidence>
<proteinExistence type="inferred from homology"/>
<dbReference type="GO" id="GO:0005694">
    <property type="term" value="C:chromosome"/>
    <property type="evidence" value="ECO:0007669"/>
    <property type="project" value="InterPro"/>
</dbReference>
<evidence type="ECO:0000256" key="4">
    <source>
        <dbReference type="ARBA" id="ARBA00023235"/>
    </source>
</evidence>
<dbReference type="OrthoDB" id="47179at2759"/>
<gene>
    <name evidence="6" type="ORF">CPB83DRAFT_852509</name>
</gene>
<dbReference type="Pfam" id="PF02919">
    <property type="entry name" value="Topoisom_I_N"/>
    <property type="match status" value="1"/>
</dbReference>
<keyword evidence="3" id="KW-0238">DNA-binding</keyword>
<keyword evidence="7" id="KW-1185">Reference proteome</keyword>
<reference evidence="6" key="1">
    <citation type="submission" date="2020-11" db="EMBL/GenBank/DDBJ databases">
        <authorList>
            <consortium name="DOE Joint Genome Institute"/>
            <person name="Ahrendt S."/>
            <person name="Riley R."/>
            <person name="Andreopoulos W."/>
            <person name="Labutti K."/>
            <person name="Pangilinan J."/>
            <person name="Ruiz-Duenas F.J."/>
            <person name="Barrasa J.M."/>
            <person name="Sanchez-Garcia M."/>
            <person name="Camarero S."/>
            <person name="Miyauchi S."/>
            <person name="Serrano A."/>
            <person name="Linde D."/>
            <person name="Babiker R."/>
            <person name="Drula E."/>
            <person name="Ayuso-Fernandez I."/>
            <person name="Pacheco R."/>
            <person name="Padilla G."/>
            <person name="Ferreira P."/>
            <person name="Barriuso J."/>
            <person name="Kellner H."/>
            <person name="Castanera R."/>
            <person name="Alfaro M."/>
            <person name="Ramirez L."/>
            <person name="Pisabarro A.G."/>
            <person name="Kuo A."/>
            <person name="Tritt A."/>
            <person name="Lipzen A."/>
            <person name="He G."/>
            <person name="Yan M."/>
            <person name="Ng V."/>
            <person name="Cullen D."/>
            <person name="Martin F."/>
            <person name="Rosso M.-N."/>
            <person name="Henrissat B."/>
            <person name="Hibbett D."/>
            <person name="Martinez A.T."/>
            <person name="Grigoriev I.V."/>
        </authorList>
    </citation>
    <scope>NUCLEOTIDE SEQUENCE</scope>
    <source>
        <strain evidence="6">CBS 506.95</strain>
    </source>
</reference>
<dbReference type="EMBL" id="MU157846">
    <property type="protein sequence ID" value="KAF9529345.1"/>
    <property type="molecule type" value="Genomic_DNA"/>
</dbReference>